<evidence type="ECO:0000256" key="3">
    <source>
        <dbReference type="ARBA" id="ARBA00022630"/>
    </source>
</evidence>
<keyword evidence="4" id="KW-0274">FAD</keyword>
<feature type="domain" description="Glucose-methanol-choline oxidoreductase C-terminal" evidence="7">
    <location>
        <begin position="400"/>
        <end position="512"/>
    </location>
</feature>
<dbReference type="PANTHER" id="PTHR42784">
    <property type="entry name" value="PYRANOSE 2-OXIDASE"/>
    <property type="match status" value="1"/>
</dbReference>
<dbReference type="InterPro" id="IPR051473">
    <property type="entry name" value="P2Ox-like"/>
</dbReference>
<evidence type="ECO:0000313" key="9">
    <source>
        <dbReference type="Proteomes" id="UP001253595"/>
    </source>
</evidence>
<dbReference type="InterPro" id="IPR007867">
    <property type="entry name" value="GMC_OxRtase_C"/>
</dbReference>
<protein>
    <submittedName>
        <fullName evidence="8">Choline dehydrogenase-like flavoprotein</fullName>
    </submittedName>
</protein>
<gene>
    <name evidence="8" type="ORF">J2X05_002963</name>
</gene>
<comment type="cofactor">
    <cofactor evidence="1">
        <name>FAD</name>
        <dbReference type="ChEBI" id="CHEBI:57692"/>
    </cofactor>
</comment>
<comment type="similarity">
    <text evidence="2">Belongs to the GMC oxidoreductase family.</text>
</comment>
<dbReference type="Gene3D" id="3.50.50.60">
    <property type="entry name" value="FAD/NAD(P)-binding domain"/>
    <property type="match status" value="2"/>
</dbReference>
<evidence type="ECO:0000256" key="1">
    <source>
        <dbReference type="ARBA" id="ARBA00001974"/>
    </source>
</evidence>
<dbReference type="InterPro" id="IPR036188">
    <property type="entry name" value="FAD/NAD-bd_sf"/>
</dbReference>
<keyword evidence="9" id="KW-1185">Reference proteome</keyword>
<dbReference type="SUPFAM" id="SSF54373">
    <property type="entry name" value="FAD-linked reductases, C-terminal domain"/>
    <property type="match status" value="1"/>
</dbReference>
<dbReference type="EMBL" id="JAVDVX010000005">
    <property type="protein sequence ID" value="MDR7090937.1"/>
    <property type="molecule type" value="Genomic_DNA"/>
</dbReference>
<comment type="caution">
    <text evidence="8">The sequence shown here is derived from an EMBL/GenBank/DDBJ whole genome shotgun (WGS) entry which is preliminary data.</text>
</comment>
<name>A0ABU1V0M6_9GAMM</name>
<accession>A0ABU1V0M6</accession>
<evidence type="ECO:0000259" key="7">
    <source>
        <dbReference type="Pfam" id="PF05199"/>
    </source>
</evidence>
<dbReference type="Pfam" id="PF00732">
    <property type="entry name" value="GMC_oxred_N"/>
    <property type="match status" value="1"/>
</dbReference>
<feature type="domain" description="Glucose-methanol-choline oxidoreductase N-terminal" evidence="6">
    <location>
        <begin position="8"/>
        <end position="309"/>
    </location>
</feature>
<dbReference type="Proteomes" id="UP001253595">
    <property type="component" value="Unassembled WGS sequence"/>
</dbReference>
<dbReference type="RefSeq" id="WP_310073659.1">
    <property type="nucleotide sequence ID" value="NZ_JAVDVX010000005.1"/>
</dbReference>
<keyword evidence="3" id="KW-0285">Flavoprotein</keyword>
<dbReference type="Pfam" id="PF05199">
    <property type="entry name" value="GMC_oxred_C"/>
    <property type="match status" value="1"/>
</dbReference>
<sequence>MTAMENFDAIVVGAGATGAVYAHELTRAGLNVLCIEKGRFFQNHRTDFVENELETFRLVWDYSDYEITGNAFDGGPNLGANVGGGTLAWTATALRMFEHDFRFRSTFGAVQGANLADWPISKKMLQPYYTLAEQQMGVSGSATWWDELATPLPPNPPIPLYPASRAIQRGFDQLGLRSSPGRLATNSQTYQGRSACLNCGYCRSGCRVDAKYQADEVLIKPALATGRLELATRSVVTRIDTDRSGTEARSVSYTNLDTGRESSARARFIILCNNPFEIPRLLLASTSRRHPNGIGNHYDQIGRNFYSHATCLGMGISNDDHRTYVGHNMCNVMSLDTCVNRERDDYVGGFSMLSLNGAGAGSLAAFPLHKLHGIDLQQRMTQYNNSMVLITFIDGMPVYDNRVGINRKKTDALGMPVPTIHYNWHENDRRAFAHAREKIAQVFEAAGAYESFTSDIFESHPMGTMRMGNNPKTSATDRFCRVHGVHNLFVAGGCLYPTGSSVNPTLTMHALALRSARKIIKQCRNPLLSSLAEVE</sequence>
<dbReference type="PANTHER" id="PTHR42784:SF1">
    <property type="entry name" value="PYRANOSE 2-OXIDASE"/>
    <property type="match status" value="1"/>
</dbReference>
<evidence type="ECO:0000313" key="8">
    <source>
        <dbReference type="EMBL" id="MDR7090937.1"/>
    </source>
</evidence>
<reference evidence="8 9" key="1">
    <citation type="submission" date="2023-07" db="EMBL/GenBank/DDBJ databases">
        <title>Sorghum-associated microbial communities from plants grown in Nebraska, USA.</title>
        <authorList>
            <person name="Schachtman D."/>
        </authorList>
    </citation>
    <scope>NUCLEOTIDE SEQUENCE [LARGE SCALE GENOMIC DNA]</scope>
    <source>
        <strain evidence="8 9">BE190</strain>
    </source>
</reference>
<organism evidence="8 9">
    <name type="scientific">Cellvibrio fibrivorans</name>
    <dbReference type="NCBI Taxonomy" id="126350"/>
    <lineage>
        <taxon>Bacteria</taxon>
        <taxon>Pseudomonadati</taxon>
        <taxon>Pseudomonadota</taxon>
        <taxon>Gammaproteobacteria</taxon>
        <taxon>Cellvibrionales</taxon>
        <taxon>Cellvibrionaceae</taxon>
        <taxon>Cellvibrio</taxon>
    </lineage>
</organism>
<evidence type="ECO:0000256" key="5">
    <source>
        <dbReference type="ARBA" id="ARBA00023002"/>
    </source>
</evidence>
<proteinExistence type="inferred from homology"/>
<evidence type="ECO:0000256" key="2">
    <source>
        <dbReference type="ARBA" id="ARBA00010790"/>
    </source>
</evidence>
<evidence type="ECO:0000259" key="6">
    <source>
        <dbReference type="Pfam" id="PF00732"/>
    </source>
</evidence>
<dbReference type="InterPro" id="IPR000172">
    <property type="entry name" value="GMC_OxRdtase_N"/>
</dbReference>
<evidence type="ECO:0000256" key="4">
    <source>
        <dbReference type="ARBA" id="ARBA00022827"/>
    </source>
</evidence>
<dbReference type="SUPFAM" id="SSF51905">
    <property type="entry name" value="FAD/NAD(P)-binding domain"/>
    <property type="match status" value="1"/>
</dbReference>
<keyword evidence="5" id="KW-0560">Oxidoreductase</keyword>